<reference evidence="1" key="1">
    <citation type="submission" date="2021-06" db="EMBL/GenBank/DDBJ databases">
        <authorList>
            <person name="Hodson N. C."/>
            <person name="Mongue J. A."/>
            <person name="Jaron S. K."/>
        </authorList>
    </citation>
    <scope>NUCLEOTIDE SEQUENCE</scope>
</reference>
<dbReference type="PANTHER" id="PTHR41158">
    <property type="entry name" value="AGAP010294-PA"/>
    <property type="match status" value="1"/>
</dbReference>
<comment type="caution">
    <text evidence="1">The sequence shown here is derived from an EMBL/GenBank/DDBJ whole genome shotgun (WGS) entry which is preliminary data.</text>
</comment>
<dbReference type="PANTHER" id="PTHR41158:SF2">
    <property type="entry name" value="AGAP010294-PA"/>
    <property type="match status" value="1"/>
</dbReference>
<organism evidence="1 2">
    <name type="scientific">Allacma fusca</name>
    <dbReference type="NCBI Taxonomy" id="39272"/>
    <lineage>
        <taxon>Eukaryota</taxon>
        <taxon>Metazoa</taxon>
        <taxon>Ecdysozoa</taxon>
        <taxon>Arthropoda</taxon>
        <taxon>Hexapoda</taxon>
        <taxon>Collembola</taxon>
        <taxon>Symphypleona</taxon>
        <taxon>Sminthuridae</taxon>
        <taxon>Allacma</taxon>
    </lineage>
</organism>
<evidence type="ECO:0000313" key="2">
    <source>
        <dbReference type="Proteomes" id="UP000708208"/>
    </source>
</evidence>
<evidence type="ECO:0000313" key="1">
    <source>
        <dbReference type="EMBL" id="CAG7727663.1"/>
    </source>
</evidence>
<gene>
    <name evidence="1" type="ORF">AFUS01_LOCUS16494</name>
</gene>
<dbReference type="AlphaFoldDB" id="A0A8J2K156"/>
<dbReference type="EMBL" id="CAJVCH010152026">
    <property type="protein sequence ID" value="CAG7727663.1"/>
    <property type="molecule type" value="Genomic_DNA"/>
</dbReference>
<protein>
    <submittedName>
        <fullName evidence="1">Uncharacterized protein</fullName>
    </submittedName>
</protein>
<dbReference type="OrthoDB" id="7587145at2759"/>
<accession>A0A8J2K156</accession>
<proteinExistence type="predicted"/>
<keyword evidence="2" id="KW-1185">Reference proteome</keyword>
<sequence length="102" mass="11278">MTEITLAAIDMGKAYAKTFNTTDENCKQLHICQAARDCVHDLGQPNAFGVCHFTAYATANLMYYTQPSMGSGDSTKLLFEAARRGRALEDCKVLYNECNETP</sequence>
<dbReference type="Proteomes" id="UP000708208">
    <property type="component" value="Unassembled WGS sequence"/>
</dbReference>
<name>A0A8J2K156_9HEXA</name>